<feature type="region of interest" description="Disordered" evidence="1">
    <location>
        <begin position="102"/>
        <end position="126"/>
    </location>
</feature>
<name>A0A2I0UP85_LIMLA</name>
<feature type="compositionally biased region" description="Low complexity" evidence="1">
    <location>
        <begin position="102"/>
        <end position="111"/>
    </location>
</feature>
<evidence type="ECO:0000313" key="3">
    <source>
        <dbReference type="Proteomes" id="UP000233556"/>
    </source>
</evidence>
<reference evidence="3" key="1">
    <citation type="submission" date="2017-11" db="EMBL/GenBank/DDBJ databases">
        <authorList>
            <person name="Lima N.C."/>
            <person name="Parody-Merino A.M."/>
            <person name="Battley P.F."/>
            <person name="Fidler A.E."/>
            <person name="Prosdocimi F."/>
        </authorList>
    </citation>
    <scope>NUCLEOTIDE SEQUENCE [LARGE SCALE GENOMIC DNA]</scope>
</reference>
<evidence type="ECO:0008006" key="4">
    <source>
        <dbReference type="Google" id="ProtNLM"/>
    </source>
</evidence>
<evidence type="ECO:0000313" key="2">
    <source>
        <dbReference type="EMBL" id="PKU47860.1"/>
    </source>
</evidence>
<organism evidence="2 3">
    <name type="scientific">Limosa lapponica baueri</name>
    <dbReference type="NCBI Taxonomy" id="1758121"/>
    <lineage>
        <taxon>Eukaryota</taxon>
        <taxon>Metazoa</taxon>
        <taxon>Chordata</taxon>
        <taxon>Craniata</taxon>
        <taxon>Vertebrata</taxon>
        <taxon>Euteleostomi</taxon>
        <taxon>Archelosauria</taxon>
        <taxon>Archosauria</taxon>
        <taxon>Dinosauria</taxon>
        <taxon>Saurischia</taxon>
        <taxon>Theropoda</taxon>
        <taxon>Coelurosauria</taxon>
        <taxon>Aves</taxon>
        <taxon>Neognathae</taxon>
        <taxon>Neoaves</taxon>
        <taxon>Charadriiformes</taxon>
        <taxon>Scolopacidae</taxon>
        <taxon>Limosa</taxon>
    </lineage>
</organism>
<dbReference type="EMBL" id="KZ505667">
    <property type="protein sequence ID" value="PKU47860.1"/>
    <property type="molecule type" value="Genomic_DNA"/>
</dbReference>
<keyword evidence="3" id="KW-1185">Reference proteome</keyword>
<dbReference type="OrthoDB" id="9212347at2759"/>
<dbReference type="Proteomes" id="UP000233556">
    <property type="component" value="Unassembled WGS sequence"/>
</dbReference>
<evidence type="ECO:0000256" key="1">
    <source>
        <dbReference type="SAM" id="MobiDB-lite"/>
    </source>
</evidence>
<accession>A0A2I0UP85</accession>
<reference evidence="3" key="2">
    <citation type="submission" date="2017-12" db="EMBL/GenBank/DDBJ databases">
        <title>Genome sequence of the Bar-tailed Godwit (Limosa lapponica baueri).</title>
        <authorList>
            <person name="Lima N.C.B."/>
            <person name="Parody-Merino A.M."/>
            <person name="Battley P.F."/>
            <person name="Fidler A.E."/>
            <person name="Prosdocimi F."/>
        </authorList>
    </citation>
    <scope>NUCLEOTIDE SEQUENCE [LARGE SCALE GENOMIC DNA]</scope>
</reference>
<gene>
    <name evidence="2" type="ORF">llap_1840</name>
</gene>
<protein>
    <recommendedName>
        <fullName evidence="4">Small integral membrane protein 31</fullName>
    </recommendedName>
</protein>
<sequence length="202" mass="21253">MELPFTNLEVAFILLAFVIFSLFTLASIYSDPLDNKEGPQWKLVPHTEELPTVLPQPGSETCKGKAKRDESTMLMTQHFGEREGINWGSRQAAGANLLPRSTAGTAGAAAGHRLPPGSGETGEGRTACPRAVTTRARLPATTPHALTVSPSLCLHSQPGSAQEAPPARLLPPALHAAPLPSALPLSPGGAWASNFIMGFSVF</sequence>
<dbReference type="AlphaFoldDB" id="A0A2I0UP85"/>
<proteinExistence type="predicted"/>